<protein>
    <submittedName>
        <fullName evidence="1">Uncharacterized protein</fullName>
    </submittedName>
</protein>
<evidence type="ECO:0000313" key="1">
    <source>
        <dbReference type="EMBL" id="EAX91628.1"/>
    </source>
</evidence>
<gene>
    <name evidence="1" type="ORF">TVAG_307040</name>
</gene>
<sequence>MVDQADDAIQKLLVELRNDTKSYKSEAEYRNILTSIEKLKNVRGDDFRKYLKETYGRLPPYKNIFELMQFLSLFNIVNALPRIADRQSIILYASMQEQWDRKIKYIFPGKVFFICMKKMEEFHEFCKNKYSSEDELKDCFMNVVNMMNTCKRNVKEIAKYIAKFEQEVVSYVTLFAFDGYTGAITYKKDSRSKNIIMHKMMFDGEKLSIYVVSGKDKPIQCLLFNIQLKEYSSPNESDYFDLFDNFHDIDIY</sequence>
<proteinExistence type="predicted"/>
<dbReference type="VEuPathDB" id="TrichDB:TVAG_307040"/>
<evidence type="ECO:0000313" key="2">
    <source>
        <dbReference type="Proteomes" id="UP000001542"/>
    </source>
</evidence>
<reference evidence="1" key="2">
    <citation type="journal article" date="2007" name="Science">
        <title>Draft genome sequence of the sexually transmitted pathogen Trichomonas vaginalis.</title>
        <authorList>
            <person name="Carlton J.M."/>
            <person name="Hirt R.P."/>
            <person name="Silva J.C."/>
            <person name="Delcher A.L."/>
            <person name="Schatz M."/>
            <person name="Zhao Q."/>
            <person name="Wortman J.R."/>
            <person name="Bidwell S.L."/>
            <person name="Alsmark U.C.M."/>
            <person name="Besteiro S."/>
            <person name="Sicheritz-Ponten T."/>
            <person name="Noel C.J."/>
            <person name="Dacks J.B."/>
            <person name="Foster P.G."/>
            <person name="Simillion C."/>
            <person name="Van de Peer Y."/>
            <person name="Miranda-Saavedra D."/>
            <person name="Barton G.J."/>
            <person name="Westrop G.D."/>
            <person name="Mueller S."/>
            <person name="Dessi D."/>
            <person name="Fiori P.L."/>
            <person name="Ren Q."/>
            <person name="Paulsen I."/>
            <person name="Zhang H."/>
            <person name="Bastida-Corcuera F.D."/>
            <person name="Simoes-Barbosa A."/>
            <person name="Brown M.T."/>
            <person name="Hayes R.D."/>
            <person name="Mukherjee M."/>
            <person name="Okumura C.Y."/>
            <person name="Schneider R."/>
            <person name="Smith A.J."/>
            <person name="Vanacova S."/>
            <person name="Villalvazo M."/>
            <person name="Haas B.J."/>
            <person name="Pertea M."/>
            <person name="Feldblyum T.V."/>
            <person name="Utterback T.R."/>
            <person name="Shu C.L."/>
            <person name="Osoegawa K."/>
            <person name="de Jong P.J."/>
            <person name="Hrdy I."/>
            <person name="Horvathova L."/>
            <person name="Zubacova Z."/>
            <person name="Dolezal P."/>
            <person name="Malik S.B."/>
            <person name="Logsdon J.M. Jr."/>
            <person name="Henze K."/>
            <person name="Gupta A."/>
            <person name="Wang C.C."/>
            <person name="Dunne R.L."/>
            <person name="Upcroft J.A."/>
            <person name="Upcroft P."/>
            <person name="White O."/>
            <person name="Salzberg S.L."/>
            <person name="Tang P."/>
            <person name="Chiu C.-H."/>
            <person name="Lee Y.-S."/>
            <person name="Embley T.M."/>
            <person name="Coombs G.H."/>
            <person name="Mottram J.C."/>
            <person name="Tachezy J."/>
            <person name="Fraser-Liggett C.M."/>
            <person name="Johnson P.J."/>
        </authorList>
    </citation>
    <scope>NUCLEOTIDE SEQUENCE [LARGE SCALE GENOMIC DNA]</scope>
    <source>
        <strain evidence="1">G3</strain>
    </source>
</reference>
<dbReference type="SMR" id="A2FTZ1"/>
<name>A2FTZ1_TRIV3</name>
<dbReference type="InParanoid" id="A2FTZ1"/>
<dbReference type="AlphaFoldDB" id="A2FTZ1"/>
<dbReference type="EMBL" id="DS114021">
    <property type="protein sequence ID" value="EAX91628.1"/>
    <property type="molecule type" value="Genomic_DNA"/>
</dbReference>
<keyword evidence="2" id="KW-1185">Reference proteome</keyword>
<dbReference type="Proteomes" id="UP000001542">
    <property type="component" value="Unassembled WGS sequence"/>
</dbReference>
<dbReference type="RefSeq" id="XP_001304558.1">
    <property type="nucleotide sequence ID" value="XM_001304557.1"/>
</dbReference>
<reference evidence="1" key="1">
    <citation type="submission" date="2006-10" db="EMBL/GenBank/DDBJ databases">
        <authorList>
            <person name="Amadeo P."/>
            <person name="Zhao Q."/>
            <person name="Wortman J."/>
            <person name="Fraser-Liggett C."/>
            <person name="Carlton J."/>
        </authorList>
    </citation>
    <scope>NUCLEOTIDE SEQUENCE</scope>
    <source>
        <strain evidence="1">G3</strain>
    </source>
</reference>
<accession>A2FTZ1</accession>
<organism evidence="1 2">
    <name type="scientific">Trichomonas vaginalis (strain ATCC PRA-98 / G3)</name>
    <dbReference type="NCBI Taxonomy" id="412133"/>
    <lineage>
        <taxon>Eukaryota</taxon>
        <taxon>Metamonada</taxon>
        <taxon>Parabasalia</taxon>
        <taxon>Trichomonadida</taxon>
        <taxon>Trichomonadidae</taxon>
        <taxon>Trichomonas</taxon>
    </lineage>
</organism>
<dbReference type="VEuPathDB" id="TrichDB:TVAGG3_0764630"/>
<dbReference type="KEGG" id="tva:4749327"/>